<dbReference type="AlphaFoldDB" id="A0A3N2H3C1"/>
<evidence type="ECO:0000313" key="2">
    <source>
        <dbReference type="EMBL" id="ROS42625.1"/>
    </source>
</evidence>
<gene>
    <name evidence="2" type="ORF">EDD35_5017</name>
</gene>
<evidence type="ECO:0000256" key="1">
    <source>
        <dbReference type="SAM" id="MobiDB-lite"/>
    </source>
</evidence>
<accession>A0A3N2H3C1</accession>
<dbReference type="GeneID" id="301846327"/>
<dbReference type="EMBL" id="RKHY01000001">
    <property type="protein sequence ID" value="ROS42625.1"/>
    <property type="molecule type" value="Genomic_DNA"/>
</dbReference>
<feature type="region of interest" description="Disordered" evidence="1">
    <location>
        <begin position="70"/>
        <end position="106"/>
    </location>
</feature>
<evidence type="ECO:0000313" key="3">
    <source>
        <dbReference type="Proteomes" id="UP000274843"/>
    </source>
</evidence>
<proteinExistence type="predicted"/>
<name>A0A3N2H3C1_9PSEU</name>
<reference evidence="2 3" key="1">
    <citation type="submission" date="2018-11" db="EMBL/GenBank/DDBJ databases">
        <title>Sequencing the genomes of 1000 actinobacteria strains.</title>
        <authorList>
            <person name="Klenk H.-P."/>
        </authorList>
    </citation>
    <scope>NUCLEOTIDE SEQUENCE [LARGE SCALE GENOMIC DNA]</scope>
    <source>
        <strain evidence="2 3">DSM 44348</strain>
    </source>
</reference>
<dbReference type="Proteomes" id="UP000274843">
    <property type="component" value="Unassembled WGS sequence"/>
</dbReference>
<organism evidence="2 3">
    <name type="scientific">Amycolatopsis thermoflava</name>
    <dbReference type="NCBI Taxonomy" id="84480"/>
    <lineage>
        <taxon>Bacteria</taxon>
        <taxon>Bacillati</taxon>
        <taxon>Actinomycetota</taxon>
        <taxon>Actinomycetes</taxon>
        <taxon>Pseudonocardiales</taxon>
        <taxon>Pseudonocardiaceae</taxon>
        <taxon>Amycolatopsis</taxon>
        <taxon>Amycolatopsis methanolica group</taxon>
    </lineage>
</organism>
<sequence>MGRKLGTESRHRSVRGLLVLALLLLSLVTPTTPESHPHPPAPDGIAALAAEPLPHVTATPLPVADLPPVVGVEPPLGHAEVRPSPDAPAPARDQGTALGARAPPSR</sequence>
<keyword evidence="3" id="KW-1185">Reference proteome</keyword>
<protein>
    <submittedName>
        <fullName evidence="2">Uncharacterized protein</fullName>
    </submittedName>
</protein>
<dbReference type="RefSeq" id="WP_123685195.1">
    <property type="nucleotide sequence ID" value="NZ_JBHXOR010000053.1"/>
</dbReference>
<comment type="caution">
    <text evidence="2">The sequence shown here is derived from an EMBL/GenBank/DDBJ whole genome shotgun (WGS) entry which is preliminary data.</text>
</comment>